<dbReference type="AlphaFoldDB" id="A0A182QVT9"/>
<accession>A0A182QVT9</accession>
<feature type="transmembrane region" description="Helical" evidence="1">
    <location>
        <begin position="98"/>
        <end position="119"/>
    </location>
</feature>
<proteinExistence type="predicted"/>
<evidence type="ECO:0000256" key="1">
    <source>
        <dbReference type="SAM" id="Phobius"/>
    </source>
</evidence>
<reference evidence="2" key="2">
    <citation type="submission" date="2020-05" db="UniProtKB">
        <authorList>
            <consortium name="EnsemblMetazoa"/>
        </authorList>
    </citation>
    <scope>IDENTIFICATION</scope>
    <source>
        <strain evidence="2">FAR1</strain>
    </source>
</reference>
<reference evidence="3" key="1">
    <citation type="submission" date="2014-01" db="EMBL/GenBank/DDBJ databases">
        <title>The Genome Sequence of Anopheles farauti FAR1 (V2).</title>
        <authorList>
            <consortium name="The Broad Institute Genomics Platform"/>
            <person name="Neafsey D.E."/>
            <person name="Besansky N."/>
            <person name="Howell P."/>
            <person name="Walton C."/>
            <person name="Young S.K."/>
            <person name="Zeng Q."/>
            <person name="Gargeya S."/>
            <person name="Fitzgerald M."/>
            <person name="Haas B."/>
            <person name="Abouelleil A."/>
            <person name="Allen A.W."/>
            <person name="Alvarado L."/>
            <person name="Arachchi H.M."/>
            <person name="Berlin A.M."/>
            <person name="Chapman S.B."/>
            <person name="Gainer-Dewar J."/>
            <person name="Goldberg J."/>
            <person name="Griggs A."/>
            <person name="Gujja S."/>
            <person name="Hansen M."/>
            <person name="Howarth C."/>
            <person name="Imamovic A."/>
            <person name="Ireland A."/>
            <person name="Larimer J."/>
            <person name="McCowan C."/>
            <person name="Murphy C."/>
            <person name="Pearson M."/>
            <person name="Poon T.W."/>
            <person name="Priest M."/>
            <person name="Roberts A."/>
            <person name="Saif S."/>
            <person name="Shea T."/>
            <person name="Sisk P."/>
            <person name="Sykes S."/>
            <person name="Wortman J."/>
            <person name="Nusbaum C."/>
            <person name="Birren B."/>
        </authorList>
    </citation>
    <scope>NUCLEOTIDE SEQUENCE [LARGE SCALE GENOMIC DNA]</scope>
    <source>
        <strain evidence="3">FAR1</strain>
    </source>
</reference>
<dbReference type="EMBL" id="AXCN02000769">
    <property type="status" value="NOT_ANNOTATED_CDS"/>
    <property type="molecule type" value="Genomic_DNA"/>
</dbReference>
<evidence type="ECO:0000313" key="3">
    <source>
        <dbReference type="Proteomes" id="UP000075886"/>
    </source>
</evidence>
<dbReference type="VEuPathDB" id="VectorBase:AFAF017896"/>
<keyword evidence="1" id="KW-1133">Transmembrane helix</keyword>
<protein>
    <submittedName>
        <fullName evidence="2">Uncharacterized protein</fullName>
    </submittedName>
</protein>
<name>A0A182QVT9_9DIPT</name>
<keyword evidence="1" id="KW-0812">Transmembrane</keyword>
<keyword evidence="3" id="KW-1185">Reference proteome</keyword>
<evidence type="ECO:0000313" key="2">
    <source>
        <dbReference type="EnsemblMetazoa" id="AFAF017896-PA"/>
    </source>
</evidence>
<dbReference type="EnsemblMetazoa" id="AFAF017896-RA">
    <property type="protein sequence ID" value="AFAF017896-PA"/>
    <property type="gene ID" value="AFAF017896"/>
</dbReference>
<keyword evidence="1" id="KW-0472">Membrane</keyword>
<organism evidence="2 3">
    <name type="scientific">Anopheles farauti</name>
    <dbReference type="NCBI Taxonomy" id="69004"/>
    <lineage>
        <taxon>Eukaryota</taxon>
        <taxon>Metazoa</taxon>
        <taxon>Ecdysozoa</taxon>
        <taxon>Arthropoda</taxon>
        <taxon>Hexapoda</taxon>
        <taxon>Insecta</taxon>
        <taxon>Pterygota</taxon>
        <taxon>Neoptera</taxon>
        <taxon>Endopterygota</taxon>
        <taxon>Diptera</taxon>
        <taxon>Nematocera</taxon>
        <taxon>Culicoidea</taxon>
        <taxon>Culicidae</taxon>
        <taxon>Anophelinae</taxon>
        <taxon>Anopheles</taxon>
    </lineage>
</organism>
<dbReference type="Proteomes" id="UP000075886">
    <property type="component" value="Unassembled WGS sequence"/>
</dbReference>
<sequence>MTGSRRPAATVRKCGRYNTPQLGGCYATATPTVRDGWIVPAQPGSSKVSKTSVSSHAASFCLLALTPAWIGGERATANPNGIRPSAIGRGSIEPSKEAAPIGIIFGGVVIIFVHFVIVVSSCRSFVSSRTKHGHGRIITASRICGCILEKAGLQFDRIIASGFAGVSLPFR</sequence>